<name>A0ABR8F5E4_NOSLI</name>
<keyword evidence="2" id="KW-1185">Reference proteome</keyword>
<dbReference type="Proteomes" id="UP000604661">
    <property type="component" value="Unassembled WGS sequence"/>
</dbReference>
<protein>
    <submittedName>
        <fullName evidence="1">Uncharacterized protein</fullName>
    </submittedName>
</protein>
<gene>
    <name evidence="1" type="ORF">H6G95_28630</name>
</gene>
<dbReference type="EMBL" id="JACJTE010000051">
    <property type="protein sequence ID" value="MBD2564502.1"/>
    <property type="molecule type" value="Genomic_DNA"/>
</dbReference>
<reference evidence="1 2" key="1">
    <citation type="journal article" date="2020" name="ISME J.">
        <title>Comparative genomics reveals insights into cyanobacterial evolution and habitat adaptation.</title>
        <authorList>
            <person name="Chen M.Y."/>
            <person name="Teng W.K."/>
            <person name="Zhao L."/>
            <person name="Hu C.X."/>
            <person name="Zhou Y.K."/>
            <person name="Han B.P."/>
            <person name="Song L.R."/>
            <person name="Shu W.S."/>
        </authorList>
    </citation>
    <scope>NUCLEOTIDE SEQUENCE [LARGE SCALE GENOMIC DNA]</scope>
    <source>
        <strain evidence="1 2">FACHB-391</strain>
    </source>
</reference>
<sequence>MLERLGWKIHRIWSTDWFRNKPVQVRLLTERIKQLQQIR</sequence>
<proteinExistence type="predicted"/>
<organism evidence="1 2">
    <name type="scientific">Nostoc linckia FACHB-391</name>
    <dbReference type="NCBI Taxonomy" id="2692906"/>
    <lineage>
        <taxon>Bacteria</taxon>
        <taxon>Bacillati</taxon>
        <taxon>Cyanobacteriota</taxon>
        <taxon>Cyanophyceae</taxon>
        <taxon>Nostocales</taxon>
        <taxon>Nostocaceae</taxon>
        <taxon>Nostoc</taxon>
    </lineage>
</organism>
<comment type="caution">
    <text evidence="1">The sequence shown here is derived from an EMBL/GenBank/DDBJ whole genome shotgun (WGS) entry which is preliminary data.</text>
</comment>
<evidence type="ECO:0000313" key="1">
    <source>
        <dbReference type="EMBL" id="MBD2564502.1"/>
    </source>
</evidence>
<evidence type="ECO:0000313" key="2">
    <source>
        <dbReference type="Proteomes" id="UP000604661"/>
    </source>
</evidence>
<accession>A0ABR8F5E4</accession>